<dbReference type="SUPFAM" id="SSF63748">
    <property type="entry name" value="Tudor/PWWP/MBT"/>
    <property type="match status" value="1"/>
</dbReference>
<dbReference type="CDD" id="cd18791">
    <property type="entry name" value="SF2_C_RHA"/>
    <property type="match status" value="1"/>
</dbReference>
<evidence type="ECO:0000256" key="6">
    <source>
        <dbReference type="ARBA" id="ARBA00022490"/>
    </source>
</evidence>
<reference evidence="21" key="1">
    <citation type="submission" date="2025-08" db="UniProtKB">
        <authorList>
            <consortium name="RefSeq"/>
        </authorList>
    </citation>
    <scope>IDENTIFICATION</scope>
    <source>
        <strain evidence="21">11010-0011.00</strain>
        <tissue evidence="21">Whole body</tissue>
    </source>
</reference>
<keyword evidence="10 21" id="KW-0347">Helicase</keyword>
<dbReference type="SUPFAM" id="SSF52540">
    <property type="entry name" value="P-loop containing nucleoside triphosphate hydrolases"/>
    <property type="match status" value="1"/>
</dbReference>
<dbReference type="EC" id="3.6.4.13" evidence="3"/>
<dbReference type="PANTHER" id="PTHR18934">
    <property type="entry name" value="ATP-DEPENDENT RNA HELICASE"/>
    <property type="match status" value="1"/>
</dbReference>
<sequence length="1431" mass="164980">MDNDPLMDFFDFSKDFKRAVRPSGIISGNPKALATETYDAKLPVREVVGTEYVAPIVAKEQELLNNLDEQKFQERYQDISLNEMEDDIDDDEMLPTIRNDAEYYKKFHFDLKRDTSLPIYAQREEIMEAIDKNPIVIIKGETGCGKTTQVPQYILDEAVKREQYCNIVVTQPRRIAAISIANRVSEERKWSPNTVCSYQVALHKPKNLEDTRLLYCTTGVLLNILVKQKSLTRYTHIVLDEVHERDQDMDFLLIVVRHLLALNSHHVKIVLMSATIDPREFAEYFRTKTRIPPVITASHGRKFPLVKFYREQFAVIESSKAEDSTIPGINQESYAAAIKILLVIDNMERKAEDMAKVPYMDSLRTGSVLIFLPGLFEIDTMTENINSVVQANPSLKIVVVRCHSLMTPTTQEEVFRPAPPGHRKVILSTNIAESSITVPDVSYVIDFCLTKVLITDTATNFSKLELVWASRANCRQRAGRVGRIRSGRVYRMVTRHFFNNCMTEFGIPEMLRAPLQTSVLKAKALDFMKPVELLALAMSPPNLSDIGNTILQLKEVGGLYTTVDGVYDPLDGDLTHWGHIMSYLPMDVRLSRLIILGYMFNILDEAIIITAGLTVRTIYLHPETKNSFLTRWVQYTMADGSGSDLVAIWRVFRTYINICRNHTGSADRWARRYRFNLRSLREMSLMVDDLKQRCKTLNLSALESSWSDQEKAIILKIIIAGAFYPNYFMCKNKTNLSQEREVYHIVGGNDPCRTVYFTNFEPRYMGELYTEKIKEIFKQTNIPPENIDVTFQHGSEKVFITFKCKDSSNDGNTTETIKKQGRVVTEVYKALRLRMICLHHPIRVMDQFSAMRYVEQNKIGEVIEGRWIPPSKPISVDLLTLPSLYDKVVKGLITHIESCEKFFFQPQSLRECIANMSEIFNSREQLMCIVREAKVINKGQLLLAWHRLTRSYQRAEVLKVESEIGYVPQFRVHFIDYGNVAKLSLEDLRLMSANVLREYKNLPPRMFECRLALVQPSSVASYNYNWAKEANDMLHSLAKHGTVELEIYSLVDNVAAVIIPMREGTLNDKLVEHHWARRADEDFLSRQDHDFRLRRQERARNIPLNERHNINEEYLRSIQNVVSEELEPPPLNKCVNTVRLKGPFSSLETSVHALMRVGTWKTVDISRESVNSVLLDIDPQDQHEQMMVAASVATASRVDHLQARNTTLMPNMHGFGALMTMLFCPTMQLKCNMDRTKYVCLLAGLGYNRKTMEPYYSEHDISMNLDVNIDKADITLINQIRYNIDTMFYKYSNDTDPLPSKSNCNLIFKEIRALIVQLLSKDRSYIESYTTHNSFTWENLPDLQVVQSPYGKRCIFPMHGVQELQRVSEATLLSLQENCESLYSWRNFEGTLQPMECKLCNYEIESVTELRLHLLTQLHRDREQQIACKKY</sequence>
<dbReference type="GO" id="GO:0016787">
    <property type="term" value="F:hydrolase activity"/>
    <property type="evidence" value="ECO:0007669"/>
    <property type="project" value="UniProtKB-KW"/>
</dbReference>
<dbReference type="FunFam" id="3.40.50.300:FF:001676">
    <property type="entry name" value="DExH-box ATP-dependent RNA helicase DExH7 chloroplastic"/>
    <property type="match status" value="1"/>
</dbReference>
<keyword evidence="8" id="KW-0221">Differentiation</keyword>
<dbReference type="SMART" id="SM00490">
    <property type="entry name" value="HELICc"/>
    <property type="match status" value="1"/>
</dbReference>
<evidence type="ECO:0000256" key="3">
    <source>
        <dbReference type="ARBA" id="ARBA00012552"/>
    </source>
</evidence>
<keyword evidence="20" id="KW-1185">Reference proteome</keyword>
<dbReference type="GO" id="GO:0031047">
    <property type="term" value="P:regulatory ncRNA-mediated gene silencing"/>
    <property type="evidence" value="ECO:0007669"/>
    <property type="project" value="UniProtKB-KW"/>
</dbReference>
<dbReference type="InterPro" id="IPR002999">
    <property type="entry name" value="Tudor"/>
</dbReference>
<dbReference type="GO" id="GO:0003723">
    <property type="term" value="F:RNA binding"/>
    <property type="evidence" value="ECO:0007669"/>
    <property type="project" value="TreeGrafter"/>
</dbReference>
<evidence type="ECO:0000256" key="2">
    <source>
        <dbReference type="ARBA" id="ARBA00008792"/>
    </source>
</evidence>
<evidence type="ECO:0000256" key="16">
    <source>
        <dbReference type="ARBA" id="ARBA00047984"/>
    </source>
</evidence>
<evidence type="ECO:0000313" key="21">
    <source>
        <dbReference type="RefSeq" id="XP_030375012.1"/>
    </source>
</evidence>
<evidence type="ECO:0000256" key="8">
    <source>
        <dbReference type="ARBA" id="ARBA00022782"/>
    </source>
</evidence>
<keyword evidence="9" id="KW-0378">Hydrolase</keyword>
<evidence type="ECO:0000256" key="5">
    <source>
        <dbReference type="ARBA" id="ARBA00022473"/>
    </source>
</evidence>
<keyword evidence="11" id="KW-0067">ATP-binding</keyword>
<keyword evidence="6" id="KW-0963">Cytoplasm</keyword>
<dbReference type="Gene3D" id="1.20.120.1080">
    <property type="match status" value="1"/>
</dbReference>
<dbReference type="InterPro" id="IPR007502">
    <property type="entry name" value="Helicase-assoc_dom"/>
</dbReference>
<dbReference type="Pfam" id="PF00567">
    <property type="entry name" value="TUDOR"/>
    <property type="match status" value="1"/>
</dbReference>
<dbReference type="GO" id="GO:0048477">
    <property type="term" value="P:oogenesis"/>
    <property type="evidence" value="ECO:0007669"/>
    <property type="project" value="UniProtKB-KW"/>
</dbReference>
<comment type="subcellular location">
    <subcellularLocation>
        <location evidence="1">Cytoplasm</location>
    </subcellularLocation>
</comment>
<keyword evidence="13" id="KW-0896">Oogenesis</keyword>
<dbReference type="Gene3D" id="2.40.50.90">
    <property type="match status" value="1"/>
</dbReference>
<dbReference type="GeneID" id="115624416"/>
<keyword evidence="12" id="KW-0744">Spermatogenesis</keyword>
<dbReference type="OrthoDB" id="66977at2759"/>
<dbReference type="Pfam" id="PF21010">
    <property type="entry name" value="HA2_C"/>
    <property type="match status" value="1"/>
</dbReference>
<name>A0A6J2TIZ9_DROLE</name>
<dbReference type="GO" id="GO:0005737">
    <property type="term" value="C:cytoplasm"/>
    <property type="evidence" value="ECO:0007669"/>
    <property type="project" value="UniProtKB-SubCell"/>
</dbReference>
<evidence type="ECO:0000256" key="9">
    <source>
        <dbReference type="ARBA" id="ARBA00022801"/>
    </source>
</evidence>
<dbReference type="Pfam" id="PF00271">
    <property type="entry name" value="Helicase_C"/>
    <property type="match status" value="1"/>
</dbReference>
<dbReference type="PROSITE" id="PS51192">
    <property type="entry name" value="HELICASE_ATP_BIND_1"/>
    <property type="match status" value="1"/>
</dbReference>
<dbReference type="PROSITE" id="PS50304">
    <property type="entry name" value="TUDOR"/>
    <property type="match status" value="1"/>
</dbReference>
<dbReference type="InterPro" id="IPR011545">
    <property type="entry name" value="DEAD/DEAH_box_helicase_dom"/>
</dbReference>
<comment type="similarity">
    <text evidence="2">Belongs to the DEAD box helicase family. DEAH subfamily.</text>
</comment>
<dbReference type="PROSITE" id="PS00028">
    <property type="entry name" value="ZINC_FINGER_C2H2_1"/>
    <property type="match status" value="1"/>
</dbReference>
<dbReference type="GO" id="GO:0051321">
    <property type="term" value="P:meiotic cell cycle"/>
    <property type="evidence" value="ECO:0007669"/>
    <property type="project" value="UniProtKB-KW"/>
</dbReference>
<evidence type="ECO:0000259" key="19">
    <source>
        <dbReference type="PROSITE" id="PS51194"/>
    </source>
</evidence>
<evidence type="ECO:0000259" key="17">
    <source>
        <dbReference type="PROSITE" id="PS50304"/>
    </source>
</evidence>
<protein>
    <recommendedName>
        <fullName evidence="4">Probable ATP-dependent RNA helicase spindle-E</fullName>
        <ecNumber evidence="3">3.6.4.13</ecNumber>
    </recommendedName>
</protein>
<evidence type="ECO:0000256" key="7">
    <source>
        <dbReference type="ARBA" id="ARBA00022741"/>
    </source>
</evidence>
<comment type="catalytic activity">
    <reaction evidence="16">
        <text>ATP + H2O = ADP + phosphate + H(+)</text>
        <dbReference type="Rhea" id="RHEA:13065"/>
        <dbReference type="ChEBI" id="CHEBI:15377"/>
        <dbReference type="ChEBI" id="CHEBI:15378"/>
        <dbReference type="ChEBI" id="CHEBI:30616"/>
        <dbReference type="ChEBI" id="CHEBI:43474"/>
        <dbReference type="ChEBI" id="CHEBI:456216"/>
        <dbReference type="EC" id="3.6.4.13"/>
    </reaction>
</comment>
<evidence type="ECO:0000256" key="15">
    <source>
        <dbReference type="ARBA" id="ARBA00023254"/>
    </source>
</evidence>
<organism evidence="20 21">
    <name type="scientific">Drosophila lebanonensis</name>
    <name type="common">Fruit fly</name>
    <name type="synonym">Scaptodrosophila lebanonensis</name>
    <dbReference type="NCBI Taxonomy" id="7225"/>
    <lineage>
        <taxon>Eukaryota</taxon>
        <taxon>Metazoa</taxon>
        <taxon>Ecdysozoa</taxon>
        <taxon>Arthropoda</taxon>
        <taxon>Hexapoda</taxon>
        <taxon>Insecta</taxon>
        <taxon>Pterygota</taxon>
        <taxon>Neoptera</taxon>
        <taxon>Endopterygota</taxon>
        <taxon>Diptera</taxon>
        <taxon>Brachycera</taxon>
        <taxon>Muscomorpha</taxon>
        <taxon>Ephydroidea</taxon>
        <taxon>Drosophilidae</taxon>
        <taxon>Scaptodrosophila</taxon>
    </lineage>
</organism>
<gene>
    <name evidence="21" type="primary">LOC115624416</name>
</gene>
<dbReference type="GO" id="GO:0005524">
    <property type="term" value="F:ATP binding"/>
    <property type="evidence" value="ECO:0007669"/>
    <property type="project" value="UniProtKB-KW"/>
</dbReference>
<evidence type="ECO:0000256" key="13">
    <source>
        <dbReference type="ARBA" id="ARBA00022943"/>
    </source>
</evidence>
<evidence type="ECO:0000313" key="20">
    <source>
        <dbReference type="Proteomes" id="UP000504634"/>
    </source>
</evidence>
<evidence type="ECO:0000256" key="12">
    <source>
        <dbReference type="ARBA" id="ARBA00022871"/>
    </source>
</evidence>
<feature type="domain" description="Helicase ATP-binding" evidence="18">
    <location>
        <begin position="127"/>
        <end position="294"/>
    </location>
</feature>
<dbReference type="SMART" id="SM00487">
    <property type="entry name" value="DEXDc"/>
    <property type="match status" value="1"/>
</dbReference>
<dbReference type="GO" id="GO:0003724">
    <property type="term" value="F:RNA helicase activity"/>
    <property type="evidence" value="ECO:0007669"/>
    <property type="project" value="UniProtKB-EC"/>
</dbReference>
<evidence type="ECO:0000256" key="1">
    <source>
        <dbReference type="ARBA" id="ARBA00004496"/>
    </source>
</evidence>
<dbReference type="RefSeq" id="XP_030375012.1">
    <property type="nucleotide sequence ID" value="XM_030519152.1"/>
</dbReference>
<dbReference type="InterPro" id="IPR027417">
    <property type="entry name" value="P-loop_NTPase"/>
</dbReference>
<dbReference type="PANTHER" id="PTHR18934:SF113">
    <property type="entry name" value="ATP-DEPENDENT RNA HELICASE TDRD9"/>
    <property type="match status" value="1"/>
</dbReference>
<evidence type="ECO:0000256" key="4">
    <source>
        <dbReference type="ARBA" id="ARBA00013352"/>
    </source>
</evidence>
<accession>A0A6J2TIZ9</accession>
<evidence type="ECO:0000259" key="18">
    <source>
        <dbReference type="PROSITE" id="PS51192"/>
    </source>
</evidence>
<dbReference type="InterPro" id="IPR035437">
    <property type="entry name" value="SNase_OB-fold_sf"/>
</dbReference>
<dbReference type="InterPro" id="IPR014001">
    <property type="entry name" value="Helicase_ATP-bd"/>
</dbReference>
<keyword evidence="5" id="KW-0217">Developmental protein</keyword>
<evidence type="ECO:0000256" key="14">
    <source>
        <dbReference type="ARBA" id="ARBA00023158"/>
    </source>
</evidence>
<dbReference type="SMART" id="SM00333">
    <property type="entry name" value="TUDOR"/>
    <property type="match status" value="1"/>
</dbReference>
<dbReference type="Proteomes" id="UP000504634">
    <property type="component" value="Unplaced"/>
</dbReference>
<feature type="domain" description="Tudor" evidence="17">
    <location>
        <begin position="935"/>
        <end position="998"/>
    </location>
</feature>
<dbReference type="InterPro" id="IPR001650">
    <property type="entry name" value="Helicase_C-like"/>
</dbReference>
<dbReference type="CDD" id="cd20379">
    <property type="entry name" value="Tudor_dTUD-like"/>
    <property type="match status" value="1"/>
</dbReference>
<dbReference type="Pfam" id="PF00270">
    <property type="entry name" value="DEAD"/>
    <property type="match status" value="1"/>
</dbReference>
<evidence type="ECO:0000256" key="11">
    <source>
        <dbReference type="ARBA" id="ARBA00022840"/>
    </source>
</evidence>
<keyword evidence="7" id="KW-0547">Nucleotide-binding</keyword>
<keyword evidence="15" id="KW-0469">Meiosis</keyword>
<dbReference type="PROSITE" id="PS51194">
    <property type="entry name" value="HELICASE_CTER"/>
    <property type="match status" value="1"/>
</dbReference>
<proteinExistence type="inferred from homology"/>
<dbReference type="InterPro" id="IPR013087">
    <property type="entry name" value="Znf_C2H2_type"/>
</dbReference>
<dbReference type="GO" id="GO:0007283">
    <property type="term" value="P:spermatogenesis"/>
    <property type="evidence" value="ECO:0007669"/>
    <property type="project" value="UniProtKB-KW"/>
</dbReference>
<dbReference type="Gene3D" id="3.40.50.300">
    <property type="entry name" value="P-loop containing nucleotide triphosphate hydrolases"/>
    <property type="match status" value="2"/>
</dbReference>
<keyword evidence="14" id="KW-0943">RNA-mediated gene silencing</keyword>
<dbReference type="SMART" id="SM00847">
    <property type="entry name" value="HA2"/>
    <property type="match status" value="1"/>
</dbReference>
<feature type="domain" description="Helicase C-terminal" evidence="19">
    <location>
        <begin position="355"/>
        <end position="526"/>
    </location>
</feature>
<dbReference type="CTD" id="41919"/>
<dbReference type="Gene3D" id="2.30.30.140">
    <property type="match status" value="1"/>
</dbReference>
<evidence type="ECO:0000256" key="10">
    <source>
        <dbReference type="ARBA" id="ARBA00022806"/>
    </source>
</evidence>